<reference evidence="2 3" key="1">
    <citation type="submission" date="2021-03" db="EMBL/GenBank/DDBJ databases">
        <title>Actinoplanes flavus sp. nov., a novel actinomycete isolated from Coconut Palm rhizosphere soil.</title>
        <authorList>
            <person name="Luo X."/>
        </authorList>
    </citation>
    <scope>NUCLEOTIDE SEQUENCE [LARGE SCALE GENOMIC DNA]</scope>
    <source>
        <strain evidence="2 3">NEAU-H7</strain>
    </source>
</reference>
<dbReference type="InterPro" id="IPR057702">
    <property type="entry name" value="DUF7942"/>
</dbReference>
<evidence type="ECO:0000313" key="3">
    <source>
        <dbReference type="Proteomes" id="UP000679690"/>
    </source>
</evidence>
<sequence>MGIVRWFVGTCVSRIYLALVATITTYVVVSESIEVAGSGATDSMPEIILLPLSMPGVLLTLPVINTMQDPWWLSLVLCVAAGALINAAGINGLAALLRRFRARRDEPRTPAVKVIR</sequence>
<keyword evidence="3" id="KW-1185">Reference proteome</keyword>
<protein>
    <recommendedName>
        <fullName evidence="4">LrgA family protein</fullName>
    </recommendedName>
</protein>
<evidence type="ECO:0000313" key="2">
    <source>
        <dbReference type="EMBL" id="MBO3738578.1"/>
    </source>
</evidence>
<dbReference type="Pfam" id="PF25637">
    <property type="entry name" value="DUF7942"/>
    <property type="match status" value="1"/>
</dbReference>
<comment type="caution">
    <text evidence="2">The sequence shown here is derived from an EMBL/GenBank/DDBJ whole genome shotgun (WGS) entry which is preliminary data.</text>
</comment>
<feature type="transmembrane region" description="Helical" evidence="1">
    <location>
        <begin position="71"/>
        <end position="97"/>
    </location>
</feature>
<dbReference type="Proteomes" id="UP000679690">
    <property type="component" value="Unassembled WGS sequence"/>
</dbReference>
<keyword evidence="1" id="KW-0812">Transmembrane</keyword>
<dbReference type="RefSeq" id="WP_208467749.1">
    <property type="nucleotide sequence ID" value="NZ_JAGFNS010000008.1"/>
</dbReference>
<dbReference type="EMBL" id="JAGFNS010000008">
    <property type="protein sequence ID" value="MBO3738578.1"/>
    <property type="molecule type" value="Genomic_DNA"/>
</dbReference>
<keyword evidence="1" id="KW-0472">Membrane</keyword>
<proteinExistence type="predicted"/>
<keyword evidence="1" id="KW-1133">Transmembrane helix</keyword>
<gene>
    <name evidence="2" type="ORF">J5X75_13715</name>
</gene>
<dbReference type="NCBIfam" id="NF046119">
    <property type="entry name" value="memb_SCO4225"/>
    <property type="match status" value="1"/>
</dbReference>
<feature type="transmembrane region" description="Helical" evidence="1">
    <location>
        <begin position="6"/>
        <end position="27"/>
    </location>
</feature>
<evidence type="ECO:0000256" key="1">
    <source>
        <dbReference type="SAM" id="Phobius"/>
    </source>
</evidence>
<evidence type="ECO:0008006" key="4">
    <source>
        <dbReference type="Google" id="ProtNLM"/>
    </source>
</evidence>
<accession>A0ABS3UIG6</accession>
<name>A0ABS3UIG6_9ACTN</name>
<organism evidence="2 3">
    <name type="scientific">Actinoplanes flavus</name>
    <dbReference type="NCBI Taxonomy" id="2820290"/>
    <lineage>
        <taxon>Bacteria</taxon>
        <taxon>Bacillati</taxon>
        <taxon>Actinomycetota</taxon>
        <taxon>Actinomycetes</taxon>
        <taxon>Micromonosporales</taxon>
        <taxon>Micromonosporaceae</taxon>
        <taxon>Actinoplanes</taxon>
    </lineage>
</organism>